<comment type="caution">
    <text evidence="4">The sequence shown here is derived from an EMBL/GenBank/DDBJ whole genome shotgun (WGS) entry which is preliminary data.</text>
</comment>
<dbReference type="RefSeq" id="WP_111229399.1">
    <property type="nucleotide sequence ID" value="NZ_NBIU01000006.1"/>
</dbReference>
<dbReference type="InterPro" id="IPR032622">
    <property type="entry name" value="UCP01524_HTH"/>
</dbReference>
<dbReference type="AlphaFoldDB" id="A0A2W6NM68"/>
<sequence length="430" mass="50050">MGYQLYCFAKTIFKIPRSLSGDGNRQTLKEIDKILNHKLEIHEVASGTKAYDWTIPKEWNVKDAYILTPNGEKICDFKENNLHLVGYSTPQNLELDFNELKTHLYSLENQENAIPYITSYYKEYWGFCLQDSLKKELEHKYKNSKEKFEIVIDSTLENGFLSYGEILIKGKSEKEIILSTYICHPQMANNETSGICIATYLAKYLLEKTCYYTYRILFLPETIGAIYYLSTHLKQMQQNCIAGFVLTCLGDNNQYSFVTSQNGNNLADRCTRHILKNYYKDYKEYSYLERGSDERQYCAPGVDLPFCTLSRTKFGEYEEYHTSLDNLDFISKEGLEGGFNFVKKILETLEINKIYQNKILCEPQLGKYGLYPTLSTKESIKKIKDMRNLLMYCDGKRDLLEIAEICGFSLLEMKDSLKKFIELGLIEEVF</sequence>
<dbReference type="PIRSF" id="PIRSF015244">
    <property type="entry name" value="UCP015244"/>
    <property type="match status" value="1"/>
</dbReference>
<evidence type="ECO:0000313" key="5">
    <source>
        <dbReference type="Proteomes" id="UP000249746"/>
    </source>
</evidence>
<keyword evidence="5" id="KW-1185">Reference proteome</keyword>
<keyword evidence="4" id="KW-0031">Aminopeptidase</keyword>
<dbReference type="Gene3D" id="3.40.630.10">
    <property type="entry name" value="Zn peptidases"/>
    <property type="match status" value="1"/>
</dbReference>
<dbReference type="InterPro" id="IPR032610">
    <property type="entry name" value="DUF2172"/>
</dbReference>
<dbReference type="InterPro" id="IPR012353">
    <property type="entry name" value="UCP015244"/>
</dbReference>
<keyword evidence="4" id="KW-0645">Protease</keyword>
<evidence type="ECO:0000313" key="4">
    <source>
        <dbReference type="EMBL" id="PZT48516.1"/>
    </source>
</evidence>
<dbReference type="GO" id="GO:0004177">
    <property type="term" value="F:aminopeptidase activity"/>
    <property type="evidence" value="ECO:0007669"/>
    <property type="project" value="UniProtKB-KW"/>
</dbReference>
<feature type="domain" description="DUF4910" evidence="3">
    <location>
        <begin position="6"/>
        <end position="352"/>
    </location>
</feature>
<keyword evidence="4" id="KW-0378">Hydrolase</keyword>
<feature type="domain" description="DUF2172" evidence="1">
    <location>
        <begin position="58"/>
        <end position="155"/>
    </location>
</feature>
<dbReference type="Proteomes" id="UP000249746">
    <property type="component" value="Unassembled WGS sequence"/>
</dbReference>
<dbReference type="Gene3D" id="1.10.10.10">
    <property type="entry name" value="Winged helix-like DNA-binding domain superfamily/Winged helix DNA-binding domain"/>
    <property type="match status" value="1"/>
</dbReference>
<dbReference type="SUPFAM" id="SSF53187">
    <property type="entry name" value="Zn-dependent exopeptidases"/>
    <property type="match status" value="1"/>
</dbReference>
<dbReference type="OrthoDB" id="9765654at2"/>
<accession>A0A2W6NM68</accession>
<reference evidence="4 5" key="1">
    <citation type="submission" date="2017-03" db="EMBL/GenBank/DDBJ databases">
        <title>Genomic and clinical evidence uncovers the enterohepatic species Helicobacter valdiviensis as a potential human intestinal pathogen.</title>
        <authorList>
            <person name="Fresia P."/>
            <person name="Jara R."/>
            <person name="Sierra R."/>
            <person name="Ferres I."/>
            <person name="Greif G."/>
            <person name="Iraola G."/>
            <person name="Collado L."/>
        </authorList>
    </citation>
    <scope>NUCLEOTIDE SEQUENCE [LARGE SCALE GENOMIC DNA]</scope>
    <source>
        <strain evidence="4 5">WBE14</strain>
    </source>
</reference>
<dbReference type="Gene3D" id="3.50.30.90">
    <property type="match status" value="1"/>
</dbReference>
<evidence type="ECO:0000259" key="1">
    <source>
        <dbReference type="Pfam" id="PF09940"/>
    </source>
</evidence>
<evidence type="ECO:0000259" key="3">
    <source>
        <dbReference type="Pfam" id="PF16254"/>
    </source>
</evidence>
<dbReference type="InterPro" id="IPR032589">
    <property type="entry name" value="DUF4910"/>
</dbReference>
<dbReference type="Pfam" id="PF16254">
    <property type="entry name" value="DUF4910"/>
    <property type="match status" value="1"/>
</dbReference>
<gene>
    <name evidence="4" type="ORF">B6S12_03320</name>
</gene>
<dbReference type="InterPro" id="IPR036388">
    <property type="entry name" value="WH-like_DNA-bd_sf"/>
</dbReference>
<name>A0A2W6NM68_9HELI</name>
<feature type="domain" description="UCP01524 winged helix-turn-helix" evidence="2">
    <location>
        <begin position="354"/>
        <end position="427"/>
    </location>
</feature>
<evidence type="ECO:0000259" key="2">
    <source>
        <dbReference type="Pfam" id="PF16221"/>
    </source>
</evidence>
<dbReference type="Pfam" id="PF16221">
    <property type="entry name" value="HTH_47"/>
    <property type="match status" value="1"/>
</dbReference>
<protein>
    <submittedName>
        <fullName evidence="4">Aminopeptidase</fullName>
    </submittedName>
</protein>
<dbReference type="EMBL" id="NBIU01000006">
    <property type="protein sequence ID" value="PZT48516.1"/>
    <property type="molecule type" value="Genomic_DNA"/>
</dbReference>
<organism evidence="4 5">
    <name type="scientific">Helicobacter valdiviensis</name>
    <dbReference type="NCBI Taxonomy" id="1458358"/>
    <lineage>
        <taxon>Bacteria</taxon>
        <taxon>Pseudomonadati</taxon>
        <taxon>Campylobacterota</taxon>
        <taxon>Epsilonproteobacteria</taxon>
        <taxon>Campylobacterales</taxon>
        <taxon>Helicobacteraceae</taxon>
        <taxon>Helicobacter</taxon>
    </lineage>
</organism>
<proteinExistence type="predicted"/>
<dbReference type="Pfam" id="PF09940">
    <property type="entry name" value="DUF2172"/>
    <property type="match status" value="1"/>
</dbReference>